<dbReference type="GO" id="GO:0009432">
    <property type="term" value="P:SOS response"/>
    <property type="evidence" value="ECO:0007669"/>
    <property type="project" value="TreeGrafter"/>
</dbReference>
<sequence length="395" mass="43471">MKIAVLSRAPHSYSTQRLRAAAQQRGHNVKVLNTLRFAIDLTGGAPDLFFRGKQLSEYDAILPRIGNSITYFGTAVVRQFEQMDVYTPNTANGISSARDKLRANQILSRHNIAMPPTAFVRNRADVRPAIERVGGAPVVIKLLEGTQGIGVILAPQVKVAEAIIETLHSTKQNVLIQKFIAESRGRDIRALVVGDRVVAAMRRVADGDEFRSNVHRGGRVEPVTLDPAYEQTAVRSAQIMGLRVAGVDMLESDDGPLVMEVNSSPGLQGIEAATNLDVAGAIIDYIANQVAFPDIDVRQRLSVSTGYGVAELLIHSGAEQVGKELGELRLWDRDITVLTLHRGVSVIPNPREHQVLEAEDRLLCFGKLEEMRSMIPAKKRRRPRVRRLPKEPLGE</sequence>
<dbReference type="InterPro" id="IPR013651">
    <property type="entry name" value="ATP-grasp_RimK-type"/>
</dbReference>
<name>A0A939DWL3_9MICO</name>
<dbReference type="GO" id="GO:0006813">
    <property type="term" value="P:potassium ion transport"/>
    <property type="evidence" value="ECO:0007669"/>
    <property type="project" value="InterPro"/>
</dbReference>
<evidence type="ECO:0000256" key="3">
    <source>
        <dbReference type="ARBA" id="ARBA00022598"/>
    </source>
</evidence>
<gene>
    <name evidence="13" type="ORF">JF543_09730</name>
</gene>
<evidence type="ECO:0000256" key="8">
    <source>
        <dbReference type="ARBA" id="ARBA00022917"/>
    </source>
</evidence>
<evidence type="ECO:0000256" key="6">
    <source>
        <dbReference type="ARBA" id="ARBA00022840"/>
    </source>
</evidence>
<dbReference type="SUPFAM" id="SSF56059">
    <property type="entry name" value="Glutathione synthetase ATP-binding domain-like"/>
    <property type="match status" value="1"/>
</dbReference>
<dbReference type="GO" id="GO:0046872">
    <property type="term" value="F:metal ion binding"/>
    <property type="evidence" value="ECO:0007669"/>
    <property type="project" value="UniProtKB-KW"/>
</dbReference>
<evidence type="ECO:0000256" key="2">
    <source>
        <dbReference type="ARBA" id="ARBA00001946"/>
    </source>
</evidence>
<dbReference type="InterPro" id="IPR036721">
    <property type="entry name" value="RCK_C_sf"/>
</dbReference>
<keyword evidence="3 13" id="KW-0436">Ligase</keyword>
<dbReference type="Gene3D" id="3.30.70.1450">
    <property type="entry name" value="Regulator of K+ conductance, C-terminal domain"/>
    <property type="match status" value="1"/>
</dbReference>
<dbReference type="GO" id="GO:0008324">
    <property type="term" value="F:monoatomic cation transmembrane transporter activity"/>
    <property type="evidence" value="ECO:0007669"/>
    <property type="project" value="InterPro"/>
</dbReference>
<dbReference type="PROSITE" id="PS51202">
    <property type="entry name" value="RCK_C"/>
    <property type="match status" value="1"/>
</dbReference>
<dbReference type="GO" id="GO:0005524">
    <property type="term" value="F:ATP binding"/>
    <property type="evidence" value="ECO:0007669"/>
    <property type="project" value="UniProtKB-UniRule"/>
</dbReference>
<dbReference type="PROSITE" id="PS50975">
    <property type="entry name" value="ATP_GRASP"/>
    <property type="match status" value="1"/>
</dbReference>
<dbReference type="EMBL" id="JAEMWU010000001">
    <property type="protein sequence ID" value="MBN8206236.1"/>
    <property type="molecule type" value="Genomic_DNA"/>
</dbReference>
<dbReference type="Pfam" id="PF08443">
    <property type="entry name" value="RimK"/>
    <property type="match status" value="1"/>
</dbReference>
<evidence type="ECO:0000256" key="10">
    <source>
        <dbReference type="PROSITE-ProRule" id="PRU00409"/>
    </source>
</evidence>
<dbReference type="InterPro" id="IPR041107">
    <property type="entry name" value="Rimk_N"/>
</dbReference>
<feature type="domain" description="ATP-grasp" evidence="11">
    <location>
        <begin position="104"/>
        <end position="287"/>
    </location>
</feature>
<dbReference type="PANTHER" id="PTHR21621:SF0">
    <property type="entry name" value="BETA-CITRYLGLUTAMATE SYNTHASE B-RELATED"/>
    <property type="match status" value="1"/>
</dbReference>
<dbReference type="Gene3D" id="3.40.50.20">
    <property type="match status" value="1"/>
</dbReference>
<dbReference type="Gene3D" id="3.30.470.20">
    <property type="entry name" value="ATP-grasp fold, B domain"/>
    <property type="match status" value="1"/>
</dbReference>
<organism evidence="13 14">
    <name type="scientific">Microbacterium esteraromaticum</name>
    <dbReference type="NCBI Taxonomy" id="57043"/>
    <lineage>
        <taxon>Bacteria</taxon>
        <taxon>Bacillati</taxon>
        <taxon>Actinomycetota</taxon>
        <taxon>Actinomycetes</taxon>
        <taxon>Micrococcales</taxon>
        <taxon>Microbacteriaceae</taxon>
        <taxon>Microbacterium</taxon>
    </lineage>
</organism>
<comment type="cofactor">
    <cofactor evidence="1">
        <name>Mn(2+)</name>
        <dbReference type="ChEBI" id="CHEBI:29035"/>
    </cofactor>
</comment>
<keyword evidence="7" id="KW-0460">Magnesium</keyword>
<dbReference type="GO" id="GO:0005737">
    <property type="term" value="C:cytoplasm"/>
    <property type="evidence" value="ECO:0007669"/>
    <property type="project" value="TreeGrafter"/>
</dbReference>
<dbReference type="AlphaFoldDB" id="A0A939DWL3"/>
<protein>
    <submittedName>
        <fullName evidence="13">RimK family alpha-L-glutamate ligase</fullName>
    </submittedName>
</protein>
<keyword evidence="6 10" id="KW-0067">ATP-binding</keyword>
<keyword evidence="5 10" id="KW-0547">Nucleotide-binding</keyword>
<comment type="cofactor">
    <cofactor evidence="2">
        <name>Mg(2+)</name>
        <dbReference type="ChEBI" id="CHEBI:18420"/>
    </cofactor>
</comment>
<dbReference type="FunFam" id="3.30.470.20:FF:000058">
    <property type="entry name" value="Alpha-aminoadipate--LysW ligase LysX protein"/>
    <property type="match status" value="1"/>
</dbReference>
<dbReference type="SUPFAM" id="SSF116726">
    <property type="entry name" value="TrkA C-terminal domain-like"/>
    <property type="match status" value="1"/>
</dbReference>
<dbReference type="RefSeq" id="WP_179410729.1">
    <property type="nucleotide sequence ID" value="NZ_CP063379.1"/>
</dbReference>
<keyword evidence="9" id="KW-0464">Manganese</keyword>
<keyword evidence="8" id="KW-0648">Protein biosynthesis</keyword>
<dbReference type="InterPro" id="IPR004666">
    <property type="entry name" value="Rp_bS6_RimK/Lys_biosynth_LsyX"/>
</dbReference>
<evidence type="ECO:0000256" key="1">
    <source>
        <dbReference type="ARBA" id="ARBA00001936"/>
    </source>
</evidence>
<reference evidence="13" key="1">
    <citation type="submission" date="2020-12" db="EMBL/GenBank/DDBJ databases">
        <title>PHA producing bacteria isolated from mangrove.</title>
        <authorList>
            <person name="Zheng W."/>
            <person name="Yu S."/>
            <person name="Huang Y."/>
        </authorList>
    </citation>
    <scope>NUCLEOTIDE SEQUENCE</scope>
    <source>
        <strain evidence="13">GN8-5</strain>
    </source>
</reference>
<feature type="domain" description="RCK C-terminal" evidence="12">
    <location>
        <begin position="296"/>
        <end position="380"/>
    </location>
</feature>
<dbReference type="InterPro" id="IPR006037">
    <property type="entry name" value="RCK_C"/>
</dbReference>
<evidence type="ECO:0000313" key="13">
    <source>
        <dbReference type="EMBL" id="MBN8206236.1"/>
    </source>
</evidence>
<dbReference type="InterPro" id="IPR011761">
    <property type="entry name" value="ATP-grasp"/>
</dbReference>
<dbReference type="Proteomes" id="UP000664385">
    <property type="component" value="Unassembled WGS sequence"/>
</dbReference>
<dbReference type="Pfam" id="PF02080">
    <property type="entry name" value="TrkA_C"/>
    <property type="match status" value="1"/>
</dbReference>
<comment type="caution">
    <text evidence="13">The sequence shown here is derived from an EMBL/GenBank/DDBJ whole genome shotgun (WGS) entry which is preliminary data.</text>
</comment>
<dbReference type="GO" id="GO:0006412">
    <property type="term" value="P:translation"/>
    <property type="evidence" value="ECO:0007669"/>
    <property type="project" value="UniProtKB-KW"/>
</dbReference>
<dbReference type="InterPro" id="IPR013815">
    <property type="entry name" value="ATP_grasp_subdomain_1"/>
</dbReference>
<dbReference type="GO" id="GO:0018169">
    <property type="term" value="F:ribosomal S6-glutamic acid ligase activity"/>
    <property type="evidence" value="ECO:0007669"/>
    <property type="project" value="TreeGrafter"/>
</dbReference>
<evidence type="ECO:0000256" key="5">
    <source>
        <dbReference type="ARBA" id="ARBA00022741"/>
    </source>
</evidence>
<evidence type="ECO:0000259" key="12">
    <source>
        <dbReference type="PROSITE" id="PS51202"/>
    </source>
</evidence>
<dbReference type="NCBIfam" id="TIGR00768">
    <property type="entry name" value="rimK_fam"/>
    <property type="match status" value="1"/>
</dbReference>
<evidence type="ECO:0000256" key="9">
    <source>
        <dbReference type="ARBA" id="ARBA00023211"/>
    </source>
</evidence>
<evidence type="ECO:0000259" key="11">
    <source>
        <dbReference type="PROSITE" id="PS50975"/>
    </source>
</evidence>
<dbReference type="PANTHER" id="PTHR21621">
    <property type="entry name" value="RIBOSOMAL PROTEIN S6 MODIFICATION PROTEIN"/>
    <property type="match status" value="1"/>
</dbReference>
<evidence type="ECO:0000256" key="7">
    <source>
        <dbReference type="ARBA" id="ARBA00022842"/>
    </source>
</evidence>
<accession>A0A939DWL3</accession>
<keyword evidence="4" id="KW-0479">Metal-binding</keyword>
<dbReference type="Pfam" id="PF18030">
    <property type="entry name" value="Rimk_N"/>
    <property type="match status" value="1"/>
</dbReference>
<evidence type="ECO:0000256" key="4">
    <source>
        <dbReference type="ARBA" id="ARBA00022723"/>
    </source>
</evidence>
<evidence type="ECO:0000313" key="14">
    <source>
        <dbReference type="Proteomes" id="UP000664385"/>
    </source>
</evidence>
<dbReference type="Gene3D" id="3.30.1490.20">
    <property type="entry name" value="ATP-grasp fold, A domain"/>
    <property type="match status" value="1"/>
</dbReference>
<proteinExistence type="predicted"/>